<keyword evidence="13" id="KW-1185">Reference proteome</keyword>
<dbReference type="PRINTS" id="PR01179">
    <property type="entry name" value="ODADCRBXLASE"/>
</dbReference>
<dbReference type="InterPro" id="IPR009006">
    <property type="entry name" value="Ala_racemase/Decarboxylase_C"/>
</dbReference>
<dbReference type="PANTHER" id="PTHR46848:SF1">
    <property type="entry name" value="REGULATOR OF G-PROTEIN SIGNALING 3"/>
    <property type="match status" value="1"/>
</dbReference>
<dbReference type="GO" id="GO:0005886">
    <property type="term" value="C:plasma membrane"/>
    <property type="evidence" value="ECO:0007669"/>
    <property type="project" value="TreeGrafter"/>
</dbReference>
<dbReference type="EMBL" id="AXCM01000528">
    <property type="status" value="NOT_ANNOTATED_CDS"/>
    <property type="molecule type" value="Genomic_DNA"/>
</dbReference>
<dbReference type="InterPro" id="IPR000008">
    <property type="entry name" value="C2_dom"/>
</dbReference>
<dbReference type="InterPro" id="IPR022644">
    <property type="entry name" value="De-COase2_N"/>
</dbReference>
<dbReference type="Gene3D" id="2.30.42.10">
    <property type="match status" value="1"/>
</dbReference>
<dbReference type="VEuPathDB" id="VectorBase:ACUA002497"/>
<feature type="modified residue" description="N6-(pyridoxal phosphate)lysine" evidence="7">
    <location>
        <position position="72"/>
    </location>
</feature>
<dbReference type="SMART" id="SM00228">
    <property type="entry name" value="PDZ"/>
    <property type="match status" value="1"/>
</dbReference>
<feature type="region of interest" description="Disordered" evidence="9">
    <location>
        <begin position="796"/>
        <end position="824"/>
    </location>
</feature>
<feature type="region of interest" description="Disordered" evidence="9">
    <location>
        <begin position="481"/>
        <end position="516"/>
    </location>
</feature>
<dbReference type="InterPro" id="IPR022653">
    <property type="entry name" value="De-COase2_pyr-phos_BS"/>
</dbReference>
<keyword evidence="3 7" id="KW-0663">Pyridoxal phosphate</keyword>
<evidence type="ECO:0000259" key="10">
    <source>
        <dbReference type="PROSITE" id="PS50004"/>
    </source>
</evidence>
<dbReference type="SUPFAM" id="SSF50156">
    <property type="entry name" value="PDZ domain-like"/>
    <property type="match status" value="1"/>
</dbReference>
<dbReference type="Pfam" id="PF00595">
    <property type="entry name" value="PDZ"/>
    <property type="match status" value="1"/>
</dbReference>
<dbReference type="PANTHER" id="PTHR46848">
    <property type="entry name" value="REGULATOR OF G-PROTEIN SIGNALING 3"/>
    <property type="match status" value="1"/>
</dbReference>
<feature type="active site" description="Proton donor" evidence="7">
    <location>
        <position position="351"/>
    </location>
</feature>
<dbReference type="GO" id="GO:0006596">
    <property type="term" value="P:polyamine biosynthetic process"/>
    <property type="evidence" value="ECO:0007669"/>
    <property type="project" value="UniProtKB-KW"/>
</dbReference>
<dbReference type="PROSITE" id="PS50106">
    <property type="entry name" value="PDZ"/>
    <property type="match status" value="1"/>
</dbReference>
<dbReference type="PROSITE" id="PS00878">
    <property type="entry name" value="ODR_DC_2_1"/>
    <property type="match status" value="1"/>
</dbReference>
<dbReference type="EnsemblMetazoa" id="ACUA002497-RA">
    <property type="protein sequence ID" value="ACUA002497-PA"/>
    <property type="gene ID" value="ACUA002497"/>
</dbReference>
<feature type="region of interest" description="Disordered" evidence="9">
    <location>
        <begin position="680"/>
        <end position="712"/>
    </location>
</feature>
<comment type="function">
    <text evidence="6">Catalyzes the first and rate-limiting step of polyamine biosynthesis that converts ornithine into putrescine, which is the precursor for the polyamines, spermidine and spermine. Polyamines are essential for cell proliferation and are implicated in cellular processes, ranging from DNA replication to apoptosis.</text>
</comment>
<evidence type="ECO:0000256" key="6">
    <source>
        <dbReference type="ARBA" id="ARBA00037173"/>
    </source>
</evidence>
<dbReference type="SUPFAM" id="SSF51419">
    <property type="entry name" value="PLP-binding barrel"/>
    <property type="match status" value="1"/>
</dbReference>
<dbReference type="InterPro" id="IPR022643">
    <property type="entry name" value="De-COase2_C"/>
</dbReference>
<dbReference type="SUPFAM" id="SSF50621">
    <property type="entry name" value="Alanine racemase C-terminal domain-like"/>
    <property type="match status" value="1"/>
</dbReference>
<evidence type="ECO:0000256" key="8">
    <source>
        <dbReference type="RuleBase" id="RU003737"/>
    </source>
</evidence>
<organism evidence="12 13">
    <name type="scientific">Anopheles culicifacies</name>
    <dbReference type="NCBI Taxonomy" id="139723"/>
    <lineage>
        <taxon>Eukaryota</taxon>
        <taxon>Metazoa</taxon>
        <taxon>Ecdysozoa</taxon>
        <taxon>Arthropoda</taxon>
        <taxon>Hexapoda</taxon>
        <taxon>Insecta</taxon>
        <taxon>Pterygota</taxon>
        <taxon>Neoptera</taxon>
        <taxon>Endopterygota</taxon>
        <taxon>Diptera</taxon>
        <taxon>Nematocera</taxon>
        <taxon>Culicoidea</taxon>
        <taxon>Culicidae</taxon>
        <taxon>Anophelinae</taxon>
        <taxon>Anopheles</taxon>
        <taxon>culicifacies species complex</taxon>
    </lineage>
</organism>
<feature type="compositionally biased region" description="Polar residues" evidence="9">
    <location>
        <begin position="804"/>
        <end position="824"/>
    </location>
</feature>
<evidence type="ECO:0000259" key="11">
    <source>
        <dbReference type="PROSITE" id="PS50106"/>
    </source>
</evidence>
<dbReference type="SUPFAM" id="SSF49562">
    <property type="entry name" value="C2 domain (Calcium/lipid-binding domain, CaLB)"/>
    <property type="match status" value="1"/>
</dbReference>
<evidence type="ECO:0000256" key="3">
    <source>
        <dbReference type="ARBA" id="ARBA00022898"/>
    </source>
</evidence>
<keyword evidence="5" id="KW-0456">Lyase</keyword>
<feature type="region of interest" description="Disordered" evidence="9">
    <location>
        <begin position="1168"/>
        <end position="1209"/>
    </location>
</feature>
<evidence type="ECO:0000256" key="1">
    <source>
        <dbReference type="ARBA" id="ARBA00001933"/>
    </source>
</evidence>
<dbReference type="Gene3D" id="2.40.37.10">
    <property type="entry name" value="Lyase, Ornithine Decarboxylase, Chain A, domain 1"/>
    <property type="match status" value="1"/>
</dbReference>
<feature type="compositionally biased region" description="Polar residues" evidence="9">
    <location>
        <begin position="481"/>
        <end position="498"/>
    </location>
</feature>
<accession>A0A182LUU0</accession>
<dbReference type="Proteomes" id="UP000075883">
    <property type="component" value="Unassembled WGS sequence"/>
</dbReference>
<evidence type="ECO:0000313" key="12">
    <source>
        <dbReference type="EnsemblMetazoa" id="ACUA002497-PA"/>
    </source>
</evidence>
<dbReference type="InterPro" id="IPR001478">
    <property type="entry name" value="PDZ"/>
</dbReference>
<reference evidence="12" key="2">
    <citation type="submission" date="2020-05" db="UniProtKB">
        <authorList>
            <consortium name="EnsemblMetazoa"/>
        </authorList>
    </citation>
    <scope>IDENTIFICATION</scope>
    <source>
        <strain evidence="12">A-37</strain>
    </source>
</reference>
<dbReference type="STRING" id="139723.A0A182LUU0"/>
<evidence type="ECO:0000256" key="7">
    <source>
        <dbReference type="PIRSR" id="PIRSR600183-50"/>
    </source>
</evidence>
<evidence type="ECO:0000256" key="4">
    <source>
        <dbReference type="ARBA" id="ARBA00023115"/>
    </source>
</evidence>
<feature type="domain" description="PDZ" evidence="11">
    <location>
        <begin position="1212"/>
        <end position="1290"/>
    </location>
</feature>
<dbReference type="InterPro" id="IPR032057">
    <property type="entry name" value="DUF4799"/>
</dbReference>
<protein>
    <recommendedName>
        <fullName evidence="14">C2 domain-containing protein</fullName>
    </recommendedName>
</protein>
<dbReference type="PRINTS" id="PR01182">
    <property type="entry name" value="ORNDCRBXLASE"/>
</dbReference>
<dbReference type="GO" id="GO:0016831">
    <property type="term" value="F:carboxy-lyase activity"/>
    <property type="evidence" value="ECO:0007669"/>
    <property type="project" value="UniProtKB-ARBA"/>
</dbReference>
<evidence type="ECO:0000256" key="2">
    <source>
        <dbReference type="ARBA" id="ARBA00008872"/>
    </source>
</evidence>
<evidence type="ECO:0008006" key="14">
    <source>
        <dbReference type="Google" id="ProtNLM"/>
    </source>
</evidence>
<keyword evidence="4" id="KW-0620">Polyamine biosynthesis</keyword>
<proteinExistence type="inferred from homology"/>
<dbReference type="FunFam" id="3.20.20.10:FF:000005">
    <property type="entry name" value="Ornithine decarboxylase"/>
    <property type="match status" value="1"/>
</dbReference>
<dbReference type="InterPro" id="IPR036034">
    <property type="entry name" value="PDZ_sf"/>
</dbReference>
<dbReference type="CDD" id="cd00622">
    <property type="entry name" value="PLPDE_III_ODC"/>
    <property type="match status" value="1"/>
</dbReference>
<dbReference type="GO" id="GO:0005634">
    <property type="term" value="C:nucleus"/>
    <property type="evidence" value="ECO:0007669"/>
    <property type="project" value="TreeGrafter"/>
</dbReference>
<dbReference type="InterPro" id="IPR002433">
    <property type="entry name" value="Orn_de-COase"/>
</dbReference>
<dbReference type="InterPro" id="IPR000183">
    <property type="entry name" value="Orn/DAP/Arg_de-COase"/>
</dbReference>
<dbReference type="InterPro" id="IPR029066">
    <property type="entry name" value="PLP-binding_barrel"/>
</dbReference>
<dbReference type="Pfam" id="PF00168">
    <property type="entry name" value="C2"/>
    <property type="match status" value="1"/>
</dbReference>
<dbReference type="Gene3D" id="2.60.40.150">
    <property type="entry name" value="C2 domain"/>
    <property type="match status" value="1"/>
</dbReference>
<dbReference type="Pfam" id="PF02784">
    <property type="entry name" value="Orn_Arg_deC_N"/>
    <property type="match status" value="1"/>
</dbReference>
<evidence type="ECO:0000256" key="9">
    <source>
        <dbReference type="SAM" id="MobiDB-lite"/>
    </source>
</evidence>
<evidence type="ECO:0000256" key="5">
    <source>
        <dbReference type="ARBA" id="ARBA00023239"/>
    </source>
</evidence>
<sequence length="1417" mass="155687">MDAKQFKTILKHLLSTVQQITDETTLNDIINRVVDGGPHDEPVHVLEVDSVVSRYTEWLRQMPRVKQYYAIKSNDTDAIVETIALLGGGFDCASQPELERVLGLGVPPERIIYAQPSKSVASLKLARQRRIRTVYDNEFELEKIATHYPEAELLLRFRYDSTNSKINLGTKFGCDANGEACQLLDRARDLGMNVIGWCFNVGSMSYDAEVFYGAIRTGRHISDYAASIGFQFRVLDIGGGFVGDKDDNITRYADYINRALDEFYPDSTLEVFAEPGRYLCAAAVTNIALVQGKRYFRAGETISSVGYYLNDGIYGTFYSAKYRNLEPKILVWKARKDCGPVRESKLFGPTCDGNDCFMAAIQLPELNIGDTIITMLKWTVTKRSEANAKNGLPQDKMLLQQQRQHARRSLGALSERLATVTSDGAVNGGSRNRKARRSLGGPVREVCANYDKENQCITSTPHLAIGRTISSPYSMALRDVSNITPNTTPCRPSNNTPQSRKRPLAVSPVSSGLKRKEHVESVRETYATTLPTFDIEYSPCGVKDVPFLALRGLGLAEFDKPGRYFAVDEEVPSAKRMKTFTKPLALVEDLPLQPAADKLNPCLTPLSSRLSELRFNKINFKRPLAVSKAHNSLPKPAPPPPPSSSIENMDDSELSLNSSEMGDLTLDKMIDAILESAKKDSRWATPRPKRSLSVKSKQSKGTSPTYTPADDPAADLYLEQRCPPQMFRQDGERTIILEETVSHINEREVKTPDTKQEQPCNASLAKLDYMRQSLNRRVAASPLEAACHLRRQKAVRRKHKLETAGNSAKQGTQPNGASLEDYQTGSPETPYVLCNQSKLSQLNVMQTPVRDDQQRMEPENPSHQILSANATPDIRSIDLQGTSTPTGGSIEKSRKCLNFSPTLSEDSMEKRRSVASSTNSRCFRTSTLAGSTIGAGAIRGTLELGIYVEQDRRLHVHVIRCKDLQRNTSTGSTAGSNAINAYVKVALINLGACQTSQSEMGFQRTTVHRNSSNPCYDQRFQFEIYPNDERRIQLAVWHRDREYKRSEFLGCMSFAIKNVTALGINGAYRLQPQSCLTNPTTPILETMCENSQSSMEELMNAEDSSSAKATSAVTSTTVSLAAGATGGTIGHAGGEQISLSKKAIHQRDADENLFLRFLELDPSPDASLTIGTGVGSQTTPATPRRSSVSAASGSLKPMTGATSSGRTPFTITKRLARTGDRGFGFSIVWTHPPRVEKVETGLSADRAGILPGDYVVFVDKHNVVTMPEQDVLNLIRTQGNSLLLEIFRRPQSTGGLQQQNRTNGLRNMSAGLALTSNLAGITSSTGNITSLNVSAGGGLAQPDECEPFPRASPSPFGVARSSTACSNISIETAKRKLHLPQVTFSKECGKVGQYRKERLLVPLNTAAATHKHKLNSM</sequence>
<dbReference type="SMART" id="SM00239">
    <property type="entry name" value="C2"/>
    <property type="match status" value="1"/>
</dbReference>
<feature type="compositionally biased region" description="Polar residues" evidence="9">
    <location>
        <begin position="693"/>
        <end position="706"/>
    </location>
</feature>
<dbReference type="Gene3D" id="3.20.20.10">
    <property type="entry name" value="Alanine racemase"/>
    <property type="match status" value="1"/>
</dbReference>
<dbReference type="PROSITE" id="PS50004">
    <property type="entry name" value="C2"/>
    <property type="match status" value="1"/>
</dbReference>
<dbReference type="Pfam" id="PF16056">
    <property type="entry name" value="DUF4799"/>
    <property type="match status" value="1"/>
</dbReference>
<feature type="domain" description="C2" evidence="10">
    <location>
        <begin position="934"/>
        <end position="1075"/>
    </location>
</feature>
<evidence type="ECO:0000313" key="13">
    <source>
        <dbReference type="Proteomes" id="UP000075883"/>
    </source>
</evidence>
<dbReference type="Pfam" id="PF00278">
    <property type="entry name" value="Orn_DAP_Arg_deC"/>
    <property type="match status" value="1"/>
</dbReference>
<name>A0A182LUU0_9DIPT</name>
<feature type="compositionally biased region" description="Polar residues" evidence="9">
    <location>
        <begin position="1200"/>
        <end position="1209"/>
    </location>
</feature>
<comment type="cofactor">
    <cofactor evidence="1 7">
        <name>pyridoxal 5'-phosphate</name>
        <dbReference type="ChEBI" id="CHEBI:597326"/>
    </cofactor>
</comment>
<comment type="similarity">
    <text evidence="2 8">Belongs to the Orn/Lys/Arg decarboxylase class-II family.</text>
</comment>
<dbReference type="InterPro" id="IPR035892">
    <property type="entry name" value="C2_domain_sf"/>
</dbReference>
<feature type="region of interest" description="Disordered" evidence="9">
    <location>
        <begin position="627"/>
        <end position="657"/>
    </location>
</feature>
<reference evidence="13" key="1">
    <citation type="submission" date="2013-09" db="EMBL/GenBank/DDBJ databases">
        <title>The Genome Sequence of Anopheles culicifacies species A.</title>
        <authorList>
            <consortium name="The Broad Institute Genomics Platform"/>
            <person name="Neafsey D.E."/>
            <person name="Besansky N."/>
            <person name="Howell P."/>
            <person name="Walton C."/>
            <person name="Young S.K."/>
            <person name="Zeng Q."/>
            <person name="Gargeya S."/>
            <person name="Fitzgerald M."/>
            <person name="Haas B."/>
            <person name="Abouelleil A."/>
            <person name="Allen A.W."/>
            <person name="Alvarado L."/>
            <person name="Arachchi H.M."/>
            <person name="Berlin A.M."/>
            <person name="Chapman S.B."/>
            <person name="Gainer-Dewar J."/>
            <person name="Goldberg J."/>
            <person name="Griggs A."/>
            <person name="Gujja S."/>
            <person name="Hansen M."/>
            <person name="Howarth C."/>
            <person name="Imamovic A."/>
            <person name="Ireland A."/>
            <person name="Larimer J."/>
            <person name="McCowan C."/>
            <person name="Murphy C."/>
            <person name="Pearson M."/>
            <person name="Poon T.W."/>
            <person name="Priest M."/>
            <person name="Roberts A."/>
            <person name="Saif S."/>
            <person name="Shea T."/>
            <person name="Sisk P."/>
            <person name="Sykes S."/>
            <person name="Wortman J."/>
            <person name="Nusbaum C."/>
            <person name="Birren B."/>
        </authorList>
    </citation>
    <scope>NUCLEOTIDE SEQUENCE [LARGE SCALE GENOMIC DNA]</scope>
    <source>
        <strain evidence="13">A-37</strain>
    </source>
</reference>
<feature type="compositionally biased region" description="Polar residues" evidence="9">
    <location>
        <begin position="1175"/>
        <end position="1192"/>
    </location>
</feature>